<evidence type="ECO:0000256" key="2">
    <source>
        <dbReference type="SAM" id="SignalP"/>
    </source>
</evidence>
<keyword evidence="1" id="KW-1133">Transmembrane helix</keyword>
<evidence type="ECO:0000313" key="3">
    <source>
        <dbReference type="EMBL" id="AMD92026.1"/>
    </source>
</evidence>
<accession>A0A120KMS5</accession>
<feature type="transmembrane region" description="Helical" evidence="1">
    <location>
        <begin position="162"/>
        <end position="183"/>
    </location>
</feature>
<keyword evidence="1" id="KW-0472">Membrane</keyword>
<feature type="signal peptide" evidence="2">
    <location>
        <begin position="1"/>
        <end position="20"/>
    </location>
</feature>
<reference evidence="4" key="1">
    <citation type="submission" date="2016-02" db="EMBL/GenBank/DDBJ databases">
        <authorList>
            <person name="Holder M.E."/>
            <person name="Ajami N.J."/>
            <person name="Petrosino J.F."/>
        </authorList>
    </citation>
    <scope>NUCLEOTIDE SEQUENCE [LARGE SCALE GENOMIC DNA]</scope>
    <source>
        <strain evidence="4">DSM 12838</strain>
    </source>
</reference>
<feature type="chain" id="PRO_5007167247" evidence="2">
    <location>
        <begin position="21"/>
        <end position="189"/>
    </location>
</feature>
<keyword evidence="2" id="KW-0732">Signal</keyword>
<dbReference type="EMBL" id="CP014230">
    <property type="protein sequence ID" value="AMD92026.1"/>
    <property type="molecule type" value="Genomic_DNA"/>
</dbReference>
<dbReference type="Proteomes" id="UP000063964">
    <property type="component" value="Chromosome"/>
</dbReference>
<name>A0A120KMS5_9BACT</name>
<proteinExistence type="predicted"/>
<dbReference type="STRING" id="888061.AXF15_02160"/>
<dbReference type="RefSeq" id="WP_066602680.1">
    <property type="nucleotide sequence ID" value="NZ_CP014230.1"/>
</dbReference>
<dbReference type="AlphaFoldDB" id="A0A120KMS5"/>
<evidence type="ECO:0000256" key="1">
    <source>
        <dbReference type="SAM" id="Phobius"/>
    </source>
</evidence>
<keyword evidence="4" id="KW-1185">Reference proteome</keyword>
<gene>
    <name evidence="3" type="ORF">AXF15_02160</name>
</gene>
<dbReference type="KEGG" id="doa:AXF15_02160"/>
<evidence type="ECO:0000313" key="4">
    <source>
        <dbReference type="Proteomes" id="UP000063964"/>
    </source>
</evidence>
<protein>
    <submittedName>
        <fullName evidence="3">Cobalamin biosynthesis protein CbiL</fullName>
    </submittedName>
</protein>
<sequence>MSVLLLALFLALTAQAPAMAHRVNIFAYVEGSDVLVECVFSTSSPVRDGQINVFDSISGEELLQGKTDDKGFFRFPVPEKARAAGSGLRIRINAGEGHQNEWTVEAGELVSAAPATPAPAEAQGNAAPGGLTRDDVEAVVNAALDAKLAPIKRAVLGQSGPGVVEIVGGIGWIFGLAGVAAYFRSRPRD</sequence>
<organism evidence="3 4">
    <name type="scientific">Desulfomicrobium orale DSM 12838</name>
    <dbReference type="NCBI Taxonomy" id="888061"/>
    <lineage>
        <taxon>Bacteria</taxon>
        <taxon>Pseudomonadati</taxon>
        <taxon>Thermodesulfobacteriota</taxon>
        <taxon>Desulfovibrionia</taxon>
        <taxon>Desulfovibrionales</taxon>
        <taxon>Desulfomicrobiaceae</taxon>
        <taxon>Desulfomicrobium</taxon>
    </lineage>
</organism>
<dbReference type="OrthoDB" id="9795418at2"/>
<keyword evidence="1" id="KW-0812">Transmembrane</keyword>